<name>A0A382NEY3_9ZZZZ</name>
<proteinExistence type="predicted"/>
<keyword evidence="1" id="KW-0175">Coiled coil</keyword>
<evidence type="ECO:0000256" key="1">
    <source>
        <dbReference type="SAM" id="Coils"/>
    </source>
</evidence>
<keyword evidence="2" id="KW-1133">Transmembrane helix</keyword>
<feature type="transmembrane region" description="Helical" evidence="2">
    <location>
        <begin position="67"/>
        <end position="87"/>
    </location>
</feature>
<feature type="coiled-coil region" evidence="1">
    <location>
        <begin position="36"/>
        <end position="63"/>
    </location>
</feature>
<protein>
    <submittedName>
        <fullName evidence="3">Uncharacterized protein</fullName>
    </submittedName>
</protein>
<evidence type="ECO:0000313" key="3">
    <source>
        <dbReference type="EMBL" id="SVC58272.1"/>
    </source>
</evidence>
<keyword evidence="2" id="KW-0812">Transmembrane</keyword>
<dbReference type="EMBL" id="UINC01099190">
    <property type="protein sequence ID" value="SVC58272.1"/>
    <property type="molecule type" value="Genomic_DNA"/>
</dbReference>
<reference evidence="3" key="1">
    <citation type="submission" date="2018-05" db="EMBL/GenBank/DDBJ databases">
        <authorList>
            <person name="Lanie J.A."/>
            <person name="Ng W.-L."/>
            <person name="Kazmierczak K.M."/>
            <person name="Andrzejewski T.M."/>
            <person name="Davidsen T.M."/>
            <person name="Wayne K.J."/>
            <person name="Tettelin H."/>
            <person name="Glass J.I."/>
            <person name="Rusch D."/>
            <person name="Podicherti R."/>
            <person name="Tsui H.-C.T."/>
            <person name="Winkler M.E."/>
        </authorList>
    </citation>
    <scope>NUCLEOTIDE SEQUENCE</scope>
</reference>
<organism evidence="3">
    <name type="scientific">marine metagenome</name>
    <dbReference type="NCBI Taxonomy" id="408172"/>
    <lineage>
        <taxon>unclassified sequences</taxon>
        <taxon>metagenomes</taxon>
        <taxon>ecological metagenomes</taxon>
    </lineage>
</organism>
<sequence length="90" mass="10630">MLEDTDFEFPKMESKLDRVRVAWDNFSNDKEKRRYCKELEEVIKSLEVELESKNKNIEKLNKTGKNLVGYLIVSIIIGICGWWGLYITNN</sequence>
<keyword evidence="2" id="KW-0472">Membrane</keyword>
<dbReference type="AlphaFoldDB" id="A0A382NEY3"/>
<gene>
    <name evidence="3" type="ORF">METZ01_LOCUS311126</name>
</gene>
<accession>A0A382NEY3</accession>
<evidence type="ECO:0000256" key="2">
    <source>
        <dbReference type="SAM" id="Phobius"/>
    </source>
</evidence>